<accession>A0A840PIC6</accession>
<name>A0A840PIC6_9ACTN</name>
<dbReference type="GO" id="GO:0005886">
    <property type="term" value="C:plasma membrane"/>
    <property type="evidence" value="ECO:0007669"/>
    <property type="project" value="UniProtKB-SubCell"/>
</dbReference>
<feature type="transmembrane region" description="Helical" evidence="5">
    <location>
        <begin position="81"/>
        <end position="102"/>
    </location>
</feature>
<comment type="caution">
    <text evidence="7">The sequence shown here is derived from an EMBL/GenBank/DDBJ whole genome shotgun (WGS) entry which is preliminary data.</text>
</comment>
<organism evidence="7 8">
    <name type="scientific">Thermocatellispora tengchongensis</name>
    <dbReference type="NCBI Taxonomy" id="1073253"/>
    <lineage>
        <taxon>Bacteria</taxon>
        <taxon>Bacillati</taxon>
        <taxon>Actinomycetota</taxon>
        <taxon>Actinomycetes</taxon>
        <taxon>Streptosporangiales</taxon>
        <taxon>Streptosporangiaceae</taxon>
        <taxon>Thermocatellispora</taxon>
    </lineage>
</organism>
<protein>
    <submittedName>
        <fullName evidence="7">AAHS family benzoate transporter-like MFS transporter</fullName>
    </submittedName>
</protein>
<feature type="transmembrane region" description="Helical" evidence="5">
    <location>
        <begin position="293"/>
        <end position="310"/>
    </location>
</feature>
<evidence type="ECO:0000313" key="8">
    <source>
        <dbReference type="Proteomes" id="UP000578449"/>
    </source>
</evidence>
<evidence type="ECO:0000313" key="7">
    <source>
        <dbReference type="EMBL" id="MBB5137300.1"/>
    </source>
</evidence>
<sequence>MTPTPTSAPMSRGRLLALTGPFAAMEGYDLACYGATVPVLLSDRAIDADVSSAGVVGALVAFGMLFGAAVAAALSHRVGNLRLLLGGSGLFSLGMLVCSIAPTFTLFGIARLGTGLGLGIVLPAVTAYVADHSEPHRRSGNVGIMTSGYVLGAMLAPLLSAALLPDASWRWIYVIGALPAFVIIPLAARSLVDRPAHAAEDTVRTAETSDRDLFGLRPLLGPGSRVATFLFWTISFCGLMLVFGLSNWLPTMLRDSGYTLQSSLLQTAVMWVGAGVGMIAGGRIGDRVGIKPVVAAAFAVGAASLVLMSVRPATGLLFLLMFVAGLGFIGSQGLTNAFVVTRFTGALRSRAIGWALAVGRLGAILGPLVGGLILSTELGVRFGFFAFAVPGVLGAVLALLVPGMRRAPAPQERALQKSPGAAA</sequence>
<reference evidence="7 8" key="1">
    <citation type="submission" date="2020-08" db="EMBL/GenBank/DDBJ databases">
        <title>Genomic Encyclopedia of Type Strains, Phase IV (KMG-IV): sequencing the most valuable type-strain genomes for metagenomic binning, comparative biology and taxonomic classification.</title>
        <authorList>
            <person name="Goeker M."/>
        </authorList>
    </citation>
    <scope>NUCLEOTIDE SEQUENCE [LARGE SCALE GENOMIC DNA]</scope>
    <source>
        <strain evidence="7 8">DSM 45615</strain>
    </source>
</reference>
<evidence type="ECO:0000259" key="6">
    <source>
        <dbReference type="PROSITE" id="PS50850"/>
    </source>
</evidence>
<feature type="transmembrane region" description="Helical" evidence="5">
    <location>
        <begin position="316"/>
        <end position="339"/>
    </location>
</feature>
<evidence type="ECO:0000256" key="4">
    <source>
        <dbReference type="ARBA" id="ARBA00023136"/>
    </source>
</evidence>
<keyword evidence="8" id="KW-1185">Reference proteome</keyword>
<feature type="transmembrane region" description="Helical" evidence="5">
    <location>
        <begin position="351"/>
        <end position="374"/>
    </location>
</feature>
<dbReference type="RefSeq" id="WP_185054219.1">
    <property type="nucleotide sequence ID" value="NZ_BAABIX010000012.1"/>
</dbReference>
<dbReference type="SUPFAM" id="SSF103473">
    <property type="entry name" value="MFS general substrate transporter"/>
    <property type="match status" value="1"/>
</dbReference>
<feature type="transmembrane region" description="Helical" evidence="5">
    <location>
        <begin position="258"/>
        <end position="281"/>
    </location>
</feature>
<keyword evidence="2 5" id="KW-0812">Transmembrane</keyword>
<dbReference type="Gene3D" id="1.20.1250.20">
    <property type="entry name" value="MFS general substrate transporter like domains"/>
    <property type="match status" value="2"/>
</dbReference>
<dbReference type="AlphaFoldDB" id="A0A840PIC6"/>
<keyword evidence="4 5" id="KW-0472">Membrane</keyword>
<feature type="transmembrane region" description="Helical" evidence="5">
    <location>
        <begin position="170"/>
        <end position="188"/>
    </location>
</feature>
<feature type="transmembrane region" description="Helical" evidence="5">
    <location>
        <begin position="50"/>
        <end position="74"/>
    </location>
</feature>
<dbReference type="InterPro" id="IPR011701">
    <property type="entry name" value="MFS"/>
</dbReference>
<feature type="transmembrane region" description="Helical" evidence="5">
    <location>
        <begin position="108"/>
        <end position="130"/>
    </location>
</feature>
<feature type="transmembrane region" description="Helical" evidence="5">
    <location>
        <begin position="226"/>
        <end position="246"/>
    </location>
</feature>
<feature type="transmembrane region" description="Helical" evidence="5">
    <location>
        <begin position="142"/>
        <end position="164"/>
    </location>
</feature>
<dbReference type="InterPro" id="IPR020846">
    <property type="entry name" value="MFS_dom"/>
</dbReference>
<dbReference type="InterPro" id="IPR036259">
    <property type="entry name" value="MFS_trans_sf"/>
</dbReference>
<feature type="domain" description="Major facilitator superfamily (MFS) profile" evidence="6">
    <location>
        <begin position="15"/>
        <end position="406"/>
    </location>
</feature>
<dbReference type="Proteomes" id="UP000578449">
    <property type="component" value="Unassembled WGS sequence"/>
</dbReference>
<dbReference type="Pfam" id="PF07690">
    <property type="entry name" value="MFS_1"/>
    <property type="match status" value="1"/>
</dbReference>
<dbReference type="EMBL" id="JACHGN010000017">
    <property type="protein sequence ID" value="MBB5137300.1"/>
    <property type="molecule type" value="Genomic_DNA"/>
</dbReference>
<dbReference type="GO" id="GO:0046943">
    <property type="term" value="F:carboxylic acid transmembrane transporter activity"/>
    <property type="evidence" value="ECO:0007669"/>
    <property type="project" value="TreeGrafter"/>
</dbReference>
<gene>
    <name evidence="7" type="ORF">HNP84_007052</name>
</gene>
<proteinExistence type="predicted"/>
<evidence type="ECO:0000256" key="1">
    <source>
        <dbReference type="ARBA" id="ARBA00004651"/>
    </source>
</evidence>
<evidence type="ECO:0000256" key="5">
    <source>
        <dbReference type="SAM" id="Phobius"/>
    </source>
</evidence>
<comment type="subcellular location">
    <subcellularLocation>
        <location evidence="1">Cell membrane</location>
        <topology evidence="1">Multi-pass membrane protein</topology>
    </subcellularLocation>
</comment>
<evidence type="ECO:0000256" key="3">
    <source>
        <dbReference type="ARBA" id="ARBA00022989"/>
    </source>
</evidence>
<feature type="transmembrane region" description="Helical" evidence="5">
    <location>
        <begin position="380"/>
        <end position="401"/>
    </location>
</feature>
<dbReference type="PANTHER" id="PTHR23508">
    <property type="entry name" value="CARBOXYLIC ACID TRANSPORTER PROTEIN HOMOLOG"/>
    <property type="match status" value="1"/>
</dbReference>
<keyword evidence="3 5" id="KW-1133">Transmembrane helix</keyword>
<dbReference type="PANTHER" id="PTHR23508:SF10">
    <property type="entry name" value="CARBOXYLIC ACID TRANSPORTER PROTEIN HOMOLOG"/>
    <property type="match status" value="1"/>
</dbReference>
<evidence type="ECO:0000256" key="2">
    <source>
        <dbReference type="ARBA" id="ARBA00022692"/>
    </source>
</evidence>
<dbReference type="PROSITE" id="PS50850">
    <property type="entry name" value="MFS"/>
    <property type="match status" value="1"/>
</dbReference>